<reference evidence="3" key="1">
    <citation type="journal article" date="2019" name="Int. J. Syst. Evol. Microbiol.">
        <title>The Global Catalogue of Microorganisms (GCM) 10K type strain sequencing project: providing services to taxonomists for standard genome sequencing and annotation.</title>
        <authorList>
            <consortium name="The Broad Institute Genomics Platform"/>
            <consortium name="The Broad Institute Genome Sequencing Center for Infectious Disease"/>
            <person name="Wu L."/>
            <person name="Ma J."/>
        </authorList>
    </citation>
    <scope>NUCLEOTIDE SEQUENCE [LARGE SCALE GENOMIC DNA]</scope>
    <source>
        <strain evidence="3">JCM 16013</strain>
    </source>
</reference>
<evidence type="ECO:0000313" key="3">
    <source>
        <dbReference type="Proteomes" id="UP001499854"/>
    </source>
</evidence>
<accession>A0ABP5DZ24</accession>
<dbReference type="EMBL" id="BAAAQM010000038">
    <property type="protein sequence ID" value="GAA1987222.1"/>
    <property type="molecule type" value="Genomic_DNA"/>
</dbReference>
<evidence type="ECO:0000313" key="2">
    <source>
        <dbReference type="EMBL" id="GAA1987222.1"/>
    </source>
</evidence>
<organism evidence="2 3">
    <name type="scientific">Catenulispora subtropica</name>
    <dbReference type="NCBI Taxonomy" id="450798"/>
    <lineage>
        <taxon>Bacteria</taxon>
        <taxon>Bacillati</taxon>
        <taxon>Actinomycetota</taxon>
        <taxon>Actinomycetes</taxon>
        <taxon>Catenulisporales</taxon>
        <taxon>Catenulisporaceae</taxon>
        <taxon>Catenulispora</taxon>
    </lineage>
</organism>
<protein>
    <submittedName>
        <fullName evidence="2">Uncharacterized protein</fullName>
    </submittedName>
</protein>
<feature type="region of interest" description="Disordered" evidence="1">
    <location>
        <begin position="53"/>
        <end position="83"/>
    </location>
</feature>
<comment type="caution">
    <text evidence="2">The sequence shown here is derived from an EMBL/GenBank/DDBJ whole genome shotgun (WGS) entry which is preliminary data.</text>
</comment>
<dbReference type="Proteomes" id="UP001499854">
    <property type="component" value="Unassembled WGS sequence"/>
</dbReference>
<sequence>MSCEKQLNALRRAEQALADYRRQRPGSDTPEEKEHLAELTAALREKQEAYNWCRGQGTPQSGIESLMRDEFGKPLGGGAGPPM</sequence>
<feature type="compositionally biased region" description="Gly residues" evidence="1">
    <location>
        <begin position="74"/>
        <end position="83"/>
    </location>
</feature>
<evidence type="ECO:0000256" key="1">
    <source>
        <dbReference type="SAM" id="MobiDB-lite"/>
    </source>
</evidence>
<dbReference type="RefSeq" id="WP_344660256.1">
    <property type="nucleotide sequence ID" value="NZ_BAAAQM010000038.1"/>
</dbReference>
<proteinExistence type="predicted"/>
<gene>
    <name evidence="2" type="ORF">GCM10009838_57460</name>
</gene>
<name>A0ABP5DZ24_9ACTN</name>
<keyword evidence="3" id="KW-1185">Reference proteome</keyword>